<feature type="coiled-coil region" evidence="1">
    <location>
        <begin position="607"/>
        <end position="641"/>
    </location>
</feature>
<dbReference type="Proteomes" id="UP001178148">
    <property type="component" value="Unassembled WGS sequence"/>
</dbReference>
<keyword evidence="1" id="KW-0175">Coiled coil</keyword>
<evidence type="ECO:0000256" key="2">
    <source>
        <dbReference type="SAM" id="MobiDB-lite"/>
    </source>
</evidence>
<protein>
    <submittedName>
        <fullName evidence="3">Uncharacterized protein</fullName>
    </submittedName>
</protein>
<evidence type="ECO:0000256" key="1">
    <source>
        <dbReference type="SAM" id="Coils"/>
    </source>
</evidence>
<feature type="region of interest" description="Disordered" evidence="2">
    <location>
        <begin position="706"/>
        <end position="736"/>
    </location>
</feature>
<organism evidence="3 4">
    <name type="scientific">Candidatus Endonucleibacter bathymodioli</name>
    <dbReference type="NCBI Taxonomy" id="539814"/>
    <lineage>
        <taxon>Bacteria</taxon>
        <taxon>Pseudomonadati</taxon>
        <taxon>Pseudomonadota</taxon>
        <taxon>Gammaproteobacteria</taxon>
        <taxon>Oceanospirillales</taxon>
        <taxon>Endozoicomonadaceae</taxon>
        <taxon>Candidatus Endonucleibacter</taxon>
    </lineage>
</organism>
<evidence type="ECO:0000313" key="4">
    <source>
        <dbReference type="Proteomes" id="UP001178148"/>
    </source>
</evidence>
<keyword evidence="4" id="KW-1185">Reference proteome</keyword>
<dbReference type="EMBL" id="JASXSV010000004">
    <property type="protein sequence ID" value="MDP0588387.1"/>
    <property type="molecule type" value="Genomic_DNA"/>
</dbReference>
<accession>A0AA90SCQ6</accession>
<dbReference type="AlphaFoldDB" id="A0AA90SCQ6"/>
<reference evidence="3 4" key="1">
    <citation type="journal article" date="2023" name="bioRxiv">
        <title>An intranuclear bacterial parasite of deep-sea mussels expresses apoptosis inhibitors acquired from its host.</title>
        <authorList>
            <person name="Gonzalez Porras M.A."/>
            <person name="Assie A."/>
            <person name="Tietjen M."/>
            <person name="Violette M."/>
            <person name="Kleiner M."/>
            <person name="Gruber-Vodicka H."/>
            <person name="Dubilier N."/>
            <person name="Leisch N."/>
        </authorList>
    </citation>
    <scope>NUCLEOTIDE SEQUENCE [LARGE SCALE GENOMIC DNA]</scope>
    <source>
        <strain evidence="3">IAP13</strain>
    </source>
</reference>
<evidence type="ECO:0000313" key="3">
    <source>
        <dbReference type="EMBL" id="MDP0588387.1"/>
    </source>
</evidence>
<proteinExistence type="predicted"/>
<comment type="caution">
    <text evidence="3">The sequence shown here is derived from an EMBL/GenBank/DDBJ whole genome shotgun (WGS) entry which is preliminary data.</text>
</comment>
<feature type="compositionally biased region" description="Polar residues" evidence="2">
    <location>
        <begin position="706"/>
        <end position="724"/>
    </location>
</feature>
<sequence length="753" mass="86505">MRDTSNLVCCFFASIVVMITSTVATNVESCVDKCLQGELGRMPFFPCKQKEPSEKNIHLKIIMTSKTECYSLNDLGIEYENITFHTGLAYDQYHSKIVPQNKSTIIVSKNNQKETTYLIFDYEQVDYEKKGYPIDASIFMPHPADTETLSHLSRLTDALLKRKEPLNQNDSSKTTDNVNIEITIDRHREKDMTNIKCSGTSVTFLNKFSLFYKNIGISLSIRQIEDYAGKYTANYTFPNESDIFRKEHNNILIKTQETDIHFGTTIITDKKEITNHRYYFYEDTQHSEQQEILFVTFLNNKAVLYAQPLPKVTETGILTYDKRVISTSPELELFLAYHSFSSRGAPHKMMFVYMSDKDTVSIFYRPDTPEHYSVSPKNDCDASWENAIKSLWESNITDKLSVILDAETHSQQEDTVNAKLTKKHPNTIKDVNPNELSSQEMISKNMHNLVKIGKSRPDFPDSSSKKNPASIQFPPTISLSNHETNNNTNNTTLPQFQKHPLVPTKIKSTPTGTHLNSNSIICQYDSDQQRSYQQIQFKKHATNLYDKTSNHACTISTQQYHVKKLNIGNNKKTLKFNKYKGRVGKVYTIEQRLHNILNKNTKLTDANTKLADDNTKLTSQLHNLEQDNNKKSETITNFTNTSDKLNAILYLHLQLQAKIREEQSKETSALYSALEKTYKQLIEVTKERDTCHDCYRIIENKLNSLGKSSHSSLHNPITDLSKSSQDQKKPMLFYQESQPEPKWVVIKTPQPNS</sequence>
<name>A0AA90SCQ6_9GAMM</name>
<gene>
    <name evidence="3" type="ORF">QS748_04020</name>
</gene>